<keyword evidence="4" id="KW-1185">Reference proteome</keyword>
<dbReference type="EMBL" id="VWPJ01000021">
    <property type="protein sequence ID" value="KAA5604192.1"/>
    <property type="molecule type" value="Genomic_DNA"/>
</dbReference>
<feature type="chain" id="PRO_5024276442" evidence="2">
    <location>
        <begin position="24"/>
        <end position="323"/>
    </location>
</feature>
<keyword evidence="2" id="KW-0732">Signal</keyword>
<dbReference type="Proteomes" id="UP000324065">
    <property type="component" value="Unassembled WGS sequence"/>
</dbReference>
<sequence>MSIYKSLALGFTALVAFGGPAAAADFPVRPIQVIVPYSAGGGTDLSARIMADVFKKHVDGGTIVVRDQPGGGGAIGTSAALHARPDGYTLGTGSQGPLALLPHFGGTDYSLDDVQFIGMMGWNLKLLVGCKDAPFSNFEEMMDYARDNPGQLQIGNSGAGGADHIAIEAFAKAADVDLEPVPFNGASEGMTACLGGHIDAMTSTPSEALPHAQSGAVTPLFIMSDKRIPDYPDTPTAIEGGVDFTWASWKGIIAPKGLPEDVLATLKDAFKATFTDPDFVSKMEEMGEFVEYRDGDAYRALAERDSNLAKEVIQDLGMYGMNK</sequence>
<comment type="similarity">
    <text evidence="1">Belongs to the UPF0065 (bug) family.</text>
</comment>
<evidence type="ECO:0000256" key="2">
    <source>
        <dbReference type="SAM" id="SignalP"/>
    </source>
</evidence>
<accession>A0A5M6I7S4</accession>
<dbReference type="Gene3D" id="3.40.190.150">
    <property type="entry name" value="Bordetella uptake gene, domain 1"/>
    <property type="match status" value="1"/>
</dbReference>
<organism evidence="3 4">
    <name type="scientific">Roseospira marina</name>
    <dbReference type="NCBI Taxonomy" id="140057"/>
    <lineage>
        <taxon>Bacteria</taxon>
        <taxon>Pseudomonadati</taxon>
        <taxon>Pseudomonadota</taxon>
        <taxon>Alphaproteobacteria</taxon>
        <taxon>Rhodospirillales</taxon>
        <taxon>Rhodospirillaceae</taxon>
        <taxon>Roseospira</taxon>
    </lineage>
</organism>
<evidence type="ECO:0000313" key="3">
    <source>
        <dbReference type="EMBL" id="KAA5604192.1"/>
    </source>
</evidence>
<dbReference type="SUPFAM" id="SSF53850">
    <property type="entry name" value="Periplasmic binding protein-like II"/>
    <property type="match status" value="1"/>
</dbReference>
<dbReference type="PANTHER" id="PTHR42928:SF5">
    <property type="entry name" value="BLR1237 PROTEIN"/>
    <property type="match status" value="1"/>
</dbReference>
<dbReference type="InterPro" id="IPR005064">
    <property type="entry name" value="BUG"/>
</dbReference>
<dbReference type="CDD" id="cd07012">
    <property type="entry name" value="PBP2_Bug_TTT"/>
    <property type="match status" value="1"/>
</dbReference>
<dbReference type="Pfam" id="PF03401">
    <property type="entry name" value="TctC"/>
    <property type="match status" value="1"/>
</dbReference>
<proteinExistence type="inferred from homology"/>
<dbReference type="PANTHER" id="PTHR42928">
    <property type="entry name" value="TRICARBOXYLATE-BINDING PROTEIN"/>
    <property type="match status" value="1"/>
</dbReference>
<comment type="caution">
    <text evidence="3">The sequence shown here is derived from an EMBL/GenBank/DDBJ whole genome shotgun (WGS) entry which is preliminary data.</text>
</comment>
<name>A0A5M6I7S4_9PROT</name>
<feature type="signal peptide" evidence="2">
    <location>
        <begin position="1"/>
        <end position="23"/>
    </location>
</feature>
<gene>
    <name evidence="3" type="ORF">F1188_17140</name>
</gene>
<evidence type="ECO:0000313" key="4">
    <source>
        <dbReference type="Proteomes" id="UP000324065"/>
    </source>
</evidence>
<dbReference type="Gene3D" id="3.40.190.10">
    <property type="entry name" value="Periplasmic binding protein-like II"/>
    <property type="match status" value="1"/>
</dbReference>
<evidence type="ECO:0000256" key="1">
    <source>
        <dbReference type="ARBA" id="ARBA00006987"/>
    </source>
</evidence>
<dbReference type="OrthoDB" id="7250553at2"/>
<dbReference type="AlphaFoldDB" id="A0A5M6I7S4"/>
<reference evidence="3 4" key="1">
    <citation type="submission" date="2019-09" db="EMBL/GenBank/DDBJ databases">
        <title>Genome sequence of Roseospira marina, one of the more divergent members of the non-sulfur purple photosynthetic bacterial family, the Rhodospirillaceae.</title>
        <authorList>
            <person name="Meyer T."/>
            <person name="Kyndt J."/>
        </authorList>
    </citation>
    <scope>NUCLEOTIDE SEQUENCE [LARGE SCALE GENOMIC DNA]</scope>
    <source>
        <strain evidence="3 4">DSM 15113</strain>
    </source>
</reference>
<dbReference type="InterPro" id="IPR042100">
    <property type="entry name" value="Bug_dom1"/>
</dbReference>
<protein>
    <submittedName>
        <fullName evidence="3">Tripartite tricarboxylate transporter substrate binding protein</fullName>
    </submittedName>
</protein>
<dbReference type="PIRSF" id="PIRSF017082">
    <property type="entry name" value="YflP"/>
    <property type="match status" value="1"/>
</dbReference>
<dbReference type="RefSeq" id="WP_150063669.1">
    <property type="nucleotide sequence ID" value="NZ_JACHII010000020.1"/>
</dbReference>